<sequence length="242" mass="26657">MMYVGQVLRFEGNVECVGGGGCCCRMWVFRPSPPDKLFAEKNKVLCTVNSSEIAIAKHVAAYQTNDFENGIKETPRLCLTHLGVLKLLICGRTAACLLNNTARLSRLALVLVVTGTSHIQLAALAQVKYPHRWPAAKRTPPRSRLQRKDNVSSACLVESQCPGNSPLSSFPRRLTPRNIHTDFHTPVCRRLLCFGHSIGAMLAVLDGRRKSIAYARFPRGKINAAACQPGLLASIRTLRRPN</sequence>
<reference evidence="1" key="1">
    <citation type="journal article" date="2003" name="Genome Biol.">
        <title>An integrated gene annotation and transcriptional profiling approach towards the full gene content of the Drosophila genome.</title>
        <authorList>
            <person name="Hild M."/>
            <person name="Beckmann B."/>
            <person name="Haas S.A."/>
            <person name="Koch B."/>
            <person name="Solovyev V."/>
            <person name="Busold C."/>
            <person name="Fellenberg K."/>
            <person name="Boutros M."/>
            <person name="Vingron M."/>
            <person name="Sauer F."/>
            <person name="Hoheisel J.D."/>
            <person name="Paro R."/>
        </authorList>
    </citation>
    <scope>NUCLEOTIDE SEQUENCE</scope>
</reference>
<gene>
    <name evidence="1" type="ORF">HDC02698</name>
</gene>
<evidence type="ECO:0000313" key="1">
    <source>
        <dbReference type="EMBL" id="DAA03673.1"/>
    </source>
</evidence>
<protein>
    <submittedName>
        <fullName evidence="1">HDC02698</fullName>
    </submittedName>
</protein>
<dbReference type="EMBL" id="BK003474">
    <property type="protein sequence ID" value="DAA03673.1"/>
    <property type="molecule type" value="Genomic_DNA"/>
</dbReference>
<name>Q6IHE2_DROME</name>
<dbReference type="AlphaFoldDB" id="Q6IHE2"/>
<accession>Q6IHE2</accession>
<organism evidence="1">
    <name type="scientific">Drosophila melanogaster</name>
    <name type="common">Fruit fly</name>
    <dbReference type="NCBI Taxonomy" id="7227"/>
    <lineage>
        <taxon>Eukaryota</taxon>
        <taxon>Metazoa</taxon>
        <taxon>Ecdysozoa</taxon>
        <taxon>Arthropoda</taxon>
        <taxon>Hexapoda</taxon>
        <taxon>Insecta</taxon>
        <taxon>Pterygota</taxon>
        <taxon>Neoptera</taxon>
        <taxon>Endopterygota</taxon>
        <taxon>Diptera</taxon>
        <taxon>Brachycera</taxon>
        <taxon>Muscomorpha</taxon>
        <taxon>Ephydroidea</taxon>
        <taxon>Drosophilidae</taxon>
        <taxon>Drosophila</taxon>
        <taxon>Sophophora</taxon>
    </lineage>
</organism>
<proteinExistence type="predicted"/>